<organism evidence="9 10">
    <name type="scientific">Tistrella mobilis (strain KA081020-065)</name>
    <dbReference type="NCBI Taxonomy" id="1110502"/>
    <lineage>
        <taxon>Bacteria</taxon>
        <taxon>Pseudomonadati</taxon>
        <taxon>Pseudomonadota</taxon>
        <taxon>Alphaproteobacteria</taxon>
        <taxon>Geminicoccales</taxon>
        <taxon>Geminicoccaceae</taxon>
        <taxon>Tistrella</taxon>
    </lineage>
</organism>
<dbReference type="AlphaFoldDB" id="I3TSB4"/>
<dbReference type="GO" id="GO:0006006">
    <property type="term" value="P:glucose metabolic process"/>
    <property type="evidence" value="ECO:0007669"/>
    <property type="project" value="TreeGrafter"/>
</dbReference>
<dbReference type="InterPro" id="IPR008183">
    <property type="entry name" value="Aldose_1/G6P_1-epimerase"/>
</dbReference>
<dbReference type="SUPFAM" id="SSF74650">
    <property type="entry name" value="Galactose mutarotase-like"/>
    <property type="match status" value="1"/>
</dbReference>
<feature type="active site" description="Proton donor" evidence="6">
    <location>
        <position position="171"/>
    </location>
</feature>
<name>I3TSB4_TISMK</name>
<keyword evidence="9" id="KW-0614">Plasmid</keyword>
<dbReference type="Pfam" id="PF01263">
    <property type="entry name" value="Aldose_epim"/>
    <property type="match status" value="1"/>
</dbReference>
<evidence type="ECO:0000256" key="2">
    <source>
        <dbReference type="ARBA" id="ARBA00006206"/>
    </source>
</evidence>
<dbReference type="UniPathway" id="UPA00242"/>
<evidence type="ECO:0000256" key="7">
    <source>
        <dbReference type="PIRSR" id="PIRSR005096-2"/>
    </source>
</evidence>
<keyword evidence="10" id="KW-1185">Reference proteome</keyword>
<reference evidence="9 10" key="1">
    <citation type="journal article" date="2012" name="J. Am. Chem. Soc.">
        <title>Bacterial biosynthesis and maturation of the didemnin anti-cancer agents.</title>
        <authorList>
            <person name="Xu Y."/>
            <person name="Kersten R.D."/>
            <person name="Nam S.J."/>
            <person name="Lu L."/>
            <person name="Al-Suwailem A.M."/>
            <person name="Zheng H."/>
            <person name="Fenical W."/>
            <person name="Dorrestein P.C."/>
            <person name="Moore B.S."/>
            <person name="Qian P.Y."/>
        </authorList>
    </citation>
    <scope>NUCLEOTIDE SEQUENCE [LARGE SCALE GENOMIC DNA]</scope>
    <source>
        <strain evidence="9 10">KA081020-065</strain>
    </source>
</reference>
<dbReference type="Gene3D" id="2.70.98.10">
    <property type="match status" value="1"/>
</dbReference>
<accession>I3TSB4</accession>
<evidence type="ECO:0000313" key="9">
    <source>
        <dbReference type="EMBL" id="AFK55652.1"/>
    </source>
</evidence>
<feature type="binding site" evidence="8">
    <location>
        <begin position="171"/>
        <end position="173"/>
    </location>
    <ligand>
        <name>beta-D-galactose</name>
        <dbReference type="ChEBI" id="CHEBI:27667"/>
    </ligand>
</feature>
<dbReference type="RefSeq" id="WP_014747329.1">
    <property type="nucleotide sequence ID" value="NC_017957.2"/>
</dbReference>
<evidence type="ECO:0000313" key="10">
    <source>
        <dbReference type="Proteomes" id="UP000005258"/>
    </source>
</evidence>
<comment type="pathway">
    <text evidence="1 5">Carbohydrate metabolism; hexose metabolism.</text>
</comment>
<dbReference type="InterPro" id="IPR015443">
    <property type="entry name" value="Aldose_1-epimerase"/>
</dbReference>
<sequence>MSGFGALPTGEIVERVEIAAHGLTARFLTLGAILQDLRLDGVQHPLVLGFDRLEGYLAHPDLYFGAMVGRYANRIGHARAPVGGQIVQLDANFRGRHLLHGGADGSSRRNWRIRAVAADRVSLTDRLPDGHMGFPGNLEVEVGFSIAPGPVLRIDVRATSDAETLCNFAHHSYLNLSGRPTIAGHRLKVAADSYLPVDDDLIPTGERRPVTGTPFDLRRGVTLMQEALIPGAPAGGFDHNFCLADARGPIRPVAWLTAPEGRLTLTVETTEPGLQVYDGAMIAAGMPGLDGRPLAPHAGLALEPQLWPDAPNHPGFPPALLRPGEVYEQHTALAFTDMR</sequence>
<keyword evidence="4 5" id="KW-0119">Carbohydrate metabolism</keyword>
<dbReference type="GO" id="GO:0030246">
    <property type="term" value="F:carbohydrate binding"/>
    <property type="evidence" value="ECO:0007669"/>
    <property type="project" value="InterPro"/>
</dbReference>
<dbReference type="EMBL" id="CP003237">
    <property type="protein sequence ID" value="AFK55652.1"/>
    <property type="molecule type" value="Genomic_DNA"/>
</dbReference>
<gene>
    <name evidence="9" type="ordered locus">TMO_a0249</name>
</gene>
<comment type="similarity">
    <text evidence="2 5">Belongs to the aldose epimerase family.</text>
</comment>
<evidence type="ECO:0000256" key="1">
    <source>
        <dbReference type="ARBA" id="ARBA00005028"/>
    </source>
</evidence>
<protein>
    <recommendedName>
        <fullName evidence="5">Aldose 1-epimerase</fullName>
        <ecNumber evidence="5">5.1.3.3</ecNumber>
    </recommendedName>
</protein>
<dbReference type="InterPro" id="IPR047215">
    <property type="entry name" value="Galactose_mutarotase-like"/>
</dbReference>
<comment type="catalytic activity">
    <reaction evidence="5">
        <text>alpha-D-glucose = beta-D-glucose</text>
        <dbReference type="Rhea" id="RHEA:10264"/>
        <dbReference type="ChEBI" id="CHEBI:15903"/>
        <dbReference type="ChEBI" id="CHEBI:17925"/>
        <dbReference type="EC" id="5.1.3.3"/>
    </reaction>
</comment>
<proteinExistence type="inferred from homology"/>
<dbReference type="Proteomes" id="UP000005258">
    <property type="component" value="Plasmid pTM1"/>
</dbReference>
<dbReference type="HOGENOM" id="CLU_031753_1_0_5"/>
<dbReference type="InterPro" id="IPR014718">
    <property type="entry name" value="GH-type_carb-bd"/>
</dbReference>
<dbReference type="CDD" id="cd09019">
    <property type="entry name" value="galactose_mutarotase_like"/>
    <property type="match status" value="1"/>
</dbReference>
<feature type="active site" description="Proton acceptor" evidence="6">
    <location>
        <position position="303"/>
    </location>
</feature>
<dbReference type="InterPro" id="IPR011013">
    <property type="entry name" value="Gal_mutarotase_sf_dom"/>
</dbReference>
<dbReference type="EC" id="5.1.3.3" evidence="5"/>
<dbReference type="PIRSF" id="PIRSF005096">
    <property type="entry name" value="GALM"/>
    <property type="match status" value="1"/>
</dbReference>
<evidence type="ECO:0000256" key="5">
    <source>
        <dbReference type="PIRNR" id="PIRNR005096"/>
    </source>
</evidence>
<dbReference type="GO" id="GO:0033499">
    <property type="term" value="P:galactose catabolic process via UDP-galactose, Leloir pathway"/>
    <property type="evidence" value="ECO:0007669"/>
    <property type="project" value="TreeGrafter"/>
</dbReference>
<dbReference type="PATRIC" id="fig|1110502.3.peg.3902"/>
<dbReference type="KEGG" id="tmo:TMO_a0249"/>
<keyword evidence="3 5" id="KW-0413">Isomerase</keyword>
<dbReference type="GO" id="GO:0004034">
    <property type="term" value="F:aldose 1-epimerase activity"/>
    <property type="evidence" value="ECO:0007669"/>
    <property type="project" value="UniProtKB-EC"/>
</dbReference>
<geneLocation type="plasmid" evidence="9 10">
    <name>pTM1</name>
</geneLocation>
<evidence type="ECO:0000256" key="8">
    <source>
        <dbReference type="PIRSR" id="PIRSR005096-3"/>
    </source>
</evidence>
<evidence type="ECO:0000256" key="3">
    <source>
        <dbReference type="ARBA" id="ARBA00023235"/>
    </source>
</evidence>
<feature type="binding site" evidence="7">
    <location>
        <position position="238"/>
    </location>
    <ligand>
        <name>beta-D-galactose</name>
        <dbReference type="ChEBI" id="CHEBI:27667"/>
    </ligand>
</feature>
<feature type="binding site" evidence="8">
    <location>
        <begin position="73"/>
        <end position="74"/>
    </location>
    <ligand>
        <name>beta-D-galactose</name>
        <dbReference type="ChEBI" id="CHEBI:27667"/>
    </ligand>
</feature>
<evidence type="ECO:0000256" key="4">
    <source>
        <dbReference type="ARBA" id="ARBA00023277"/>
    </source>
</evidence>
<evidence type="ECO:0000256" key="6">
    <source>
        <dbReference type="PIRSR" id="PIRSR005096-1"/>
    </source>
</evidence>
<dbReference type="PANTHER" id="PTHR10091:SF49">
    <property type="entry name" value="ALDOSE 1-EPIMERASE"/>
    <property type="match status" value="1"/>
</dbReference>
<dbReference type="PANTHER" id="PTHR10091">
    <property type="entry name" value="ALDOSE-1-EPIMERASE"/>
    <property type="match status" value="1"/>
</dbReference>